<dbReference type="InterPro" id="IPR011701">
    <property type="entry name" value="MFS"/>
</dbReference>
<feature type="transmembrane region" description="Helical" evidence="6">
    <location>
        <begin position="300"/>
        <end position="321"/>
    </location>
</feature>
<dbReference type="InterPro" id="IPR050327">
    <property type="entry name" value="Proton-linked_MCT"/>
</dbReference>
<feature type="transmembrane region" description="Helical" evidence="6">
    <location>
        <begin position="41"/>
        <end position="59"/>
    </location>
</feature>
<keyword evidence="9" id="KW-1185">Reference proteome</keyword>
<evidence type="ECO:0000259" key="7">
    <source>
        <dbReference type="PROSITE" id="PS50850"/>
    </source>
</evidence>
<feature type="transmembrane region" description="Helical" evidence="6">
    <location>
        <begin position="160"/>
        <end position="179"/>
    </location>
</feature>
<reference evidence="9" key="1">
    <citation type="journal article" date="2019" name="Int. J. Syst. Evol. Microbiol.">
        <title>The Global Catalogue of Microorganisms (GCM) 10K type strain sequencing project: providing services to taxonomists for standard genome sequencing and annotation.</title>
        <authorList>
            <consortium name="The Broad Institute Genomics Platform"/>
            <consortium name="The Broad Institute Genome Sequencing Center for Infectious Disease"/>
            <person name="Wu L."/>
            <person name="Ma J."/>
        </authorList>
    </citation>
    <scope>NUCLEOTIDE SEQUENCE [LARGE SCALE GENOMIC DNA]</scope>
    <source>
        <strain evidence="9">CGMCC 1.15474</strain>
    </source>
</reference>
<keyword evidence="5 6" id="KW-0472">Membrane</keyword>
<evidence type="ECO:0000256" key="1">
    <source>
        <dbReference type="ARBA" id="ARBA00004651"/>
    </source>
</evidence>
<evidence type="ECO:0000256" key="6">
    <source>
        <dbReference type="SAM" id="Phobius"/>
    </source>
</evidence>
<dbReference type="Gene3D" id="1.20.1250.20">
    <property type="entry name" value="MFS general substrate transporter like domains"/>
    <property type="match status" value="2"/>
</dbReference>
<gene>
    <name evidence="8" type="ORF">ACFSKK_02315</name>
</gene>
<keyword evidence="4 6" id="KW-1133">Transmembrane helix</keyword>
<protein>
    <submittedName>
        <fullName evidence="8">OFA family MFS transporter</fullName>
    </submittedName>
</protein>
<keyword evidence="2" id="KW-0813">Transport</keyword>
<feature type="domain" description="Major facilitator superfamily (MFS) profile" evidence="7">
    <location>
        <begin position="2"/>
        <end position="387"/>
    </location>
</feature>
<evidence type="ECO:0000256" key="3">
    <source>
        <dbReference type="ARBA" id="ARBA00022692"/>
    </source>
</evidence>
<feature type="transmembrane region" description="Helical" evidence="6">
    <location>
        <begin position="365"/>
        <end position="382"/>
    </location>
</feature>
<dbReference type="EMBL" id="JBHUIK010000001">
    <property type="protein sequence ID" value="MFD2212542.1"/>
    <property type="molecule type" value="Genomic_DNA"/>
</dbReference>
<comment type="subcellular location">
    <subcellularLocation>
        <location evidence="1">Cell membrane</location>
        <topology evidence="1">Multi-pass membrane protein</topology>
    </subcellularLocation>
</comment>
<proteinExistence type="predicted"/>
<comment type="caution">
    <text evidence="8">The sequence shown here is derived from an EMBL/GenBank/DDBJ whole genome shotgun (WGS) entry which is preliminary data.</text>
</comment>
<dbReference type="InterPro" id="IPR036259">
    <property type="entry name" value="MFS_trans_sf"/>
</dbReference>
<evidence type="ECO:0000256" key="2">
    <source>
        <dbReference type="ARBA" id="ARBA00022448"/>
    </source>
</evidence>
<dbReference type="SUPFAM" id="SSF103473">
    <property type="entry name" value="MFS general substrate transporter"/>
    <property type="match status" value="1"/>
</dbReference>
<evidence type="ECO:0000256" key="4">
    <source>
        <dbReference type="ARBA" id="ARBA00022989"/>
    </source>
</evidence>
<feature type="transmembrane region" description="Helical" evidence="6">
    <location>
        <begin position="278"/>
        <end position="294"/>
    </location>
</feature>
<evidence type="ECO:0000256" key="5">
    <source>
        <dbReference type="ARBA" id="ARBA00023136"/>
    </source>
</evidence>
<accession>A0ABW5BQX4</accession>
<evidence type="ECO:0000313" key="8">
    <source>
        <dbReference type="EMBL" id="MFD2212542.1"/>
    </source>
</evidence>
<feature type="transmembrane region" description="Helical" evidence="6">
    <location>
        <begin position="212"/>
        <end position="236"/>
    </location>
</feature>
<dbReference type="RefSeq" id="WP_379049851.1">
    <property type="nucleotide sequence ID" value="NZ_JBHUIK010000001.1"/>
</dbReference>
<sequence>MNRWLVVLGAILIQINLGAVYAWSLFNQPLMDKFGWAKEDIVVTFSITIAVFALTTIFAGRLQDRIGPKWVATIGGILLGVGLILSSQATTLFQLYFFYGVVGGIGIGMTYVCPLSACVKWFPDKRGFISGVAVAGFGLGGLIYKPVIGYLIDTFGVSTSFFYLGILYFVLVVAGAQLLKNPPNDDTTSSSTTTSEKTNDFSPVQMLKTYQFYLLWTMFLFGSVSGLLVISFAVDIGVELVKLDVEQAANAVMVIALFNAAGRILLGKISDRIGRKNTLVIIYALTALIMFYMSTGLMNYPIYLIAVSFIGFGFGGFLALFPSVTADYYGTKNIGTNYGFMYQAYGLSAFAGPFIIKAISFTQAFIFAGFICILAIIMAKFVKVPSQSSSDELLSKEPLRN</sequence>
<dbReference type="PANTHER" id="PTHR11360:SF317">
    <property type="entry name" value="MAJOR FACILITATOR SUPERFAMILY (MFS) PROFILE DOMAIN-CONTAINING PROTEIN-RELATED"/>
    <property type="match status" value="1"/>
</dbReference>
<dbReference type="Pfam" id="PF07690">
    <property type="entry name" value="MFS_1"/>
    <property type="match status" value="1"/>
</dbReference>
<dbReference type="InterPro" id="IPR020846">
    <property type="entry name" value="MFS_dom"/>
</dbReference>
<dbReference type="PROSITE" id="PS50850">
    <property type="entry name" value="MFS"/>
    <property type="match status" value="1"/>
</dbReference>
<organism evidence="8 9">
    <name type="scientific">Metabacillus endolithicus</name>
    <dbReference type="NCBI Taxonomy" id="1535204"/>
    <lineage>
        <taxon>Bacteria</taxon>
        <taxon>Bacillati</taxon>
        <taxon>Bacillota</taxon>
        <taxon>Bacilli</taxon>
        <taxon>Bacillales</taxon>
        <taxon>Bacillaceae</taxon>
        <taxon>Metabacillus</taxon>
    </lineage>
</organism>
<dbReference type="PANTHER" id="PTHR11360">
    <property type="entry name" value="MONOCARBOXYLATE TRANSPORTER"/>
    <property type="match status" value="1"/>
</dbReference>
<keyword evidence="3 6" id="KW-0812">Transmembrane</keyword>
<dbReference type="Proteomes" id="UP001597318">
    <property type="component" value="Unassembled WGS sequence"/>
</dbReference>
<evidence type="ECO:0000313" key="9">
    <source>
        <dbReference type="Proteomes" id="UP001597318"/>
    </source>
</evidence>
<feature type="transmembrane region" description="Helical" evidence="6">
    <location>
        <begin position="127"/>
        <end position="148"/>
    </location>
</feature>
<feature type="transmembrane region" description="Helical" evidence="6">
    <location>
        <begin position="342"/>
        <end position="359"/>
    </location>
</feature>
<feature type="transmembrane region" description="Helical" evidence="6">
    <location>
        <begin position="248"/>
        <end position="266"/>
    </location>
</feature>
<dbReference type="CDD" id="cd17353">
    <property type="entry name" value="MFS_OFA_like"/>
    <property type="match status" value="1"/>
</dbReference>
<feature type="transmembrane region" description="Helical" evidence="6">
    <location>
        <begin position="71"/>
        <end position="90"/>
    </location>
</feature>
<feature type="transmembrane region" description="Helical" evidence="6">
    <location>
        <begin position="96"/>
        <end position="115"/>
    </location>
</feature>
<name>A0ABW5BQX4_9BACI</name>